<feature type="compositionally biased region" description="Polar residues" evidence="1">
    <location>
        <begin position="15"/>
        <end position="29"/>
    </location>
</feature>
<gene>
    <name evidence="2" type="ORF">CTEN210_18570</name>
</gene>
<evidence type="ECO:0000256" key="1">
    <source>
        <dbReference type="SAM" id="MobiDB-lite"/>
    </source>
</evidence>
<keyword evidence="3" id="KW-1185">Reference proteome</keyword>
<sequence>MSKKAKQNTKKSTDELTSATLHNTKQHLNISAGRVFYEKAKSRRSRHRDALESSQNCVNAVALGTSKKRKAGPNQTATVRSSLTGSSGEYETSQKIRKSWDKVTDLHAEKDQEIFEEIMNSGSSLAMKAIERGASRELYKGNSDRSLKSNNEKDKKSEWRQKVAKQKIKEQHKQRQKLQKQEQNKQNIKSPRNSNVHRREGSSSIREAIVARNAKHQQPKSSGFKVTATVSTTSKRGDETMKIQKGSSKSADKVIDLLSSDSSDDGGIDI</sequence>
<protein>
    <submittedName>
        <fullName evidence="2">Uncharacterized protein</fullName>
    </submittedName>
</protein>
<dbReference type="AlphaFoldDB" id="A0AAD3DCT3"/>
<feature type="region of interest" description="Disordered" evidence="1">
    <location>
        <begin position="64"/>
        <end position="97"/>
    </location>
</feature>
<accession>A0AAD3DCT3</accession>
<feature type="region of interest" description="Disordered" evidence="1">
    <location>
        <begin position="141"/>
        <end position="270"/>
    </location>
</feature>
<proteinExistence type="predicted"/>
<comment type="caution">
    <text evidence="2">The sequence shown here is derived from an EMBL/GenBank/DDBJ whole genome shotgun (WGS) entry which is preliminary data.</text>
</comment>
<feature type="compositionally biased region" description="Basic and acidic residues" evidence="1">
    <location>
        <begin position="141"/>
        <end position="183"/>
    </location>
</feature>
<evidence type="ECO:0000313" key="2">
    <source>
        <dbReference type="EMBL" id="GFH62094.1"/>
    </source>
</evidence>
<reference evidence="2 3" key="1">
    <citation type="journal article" date="2021" name="Sci. Rep.">
        <title>The genome of the diatom Chaetoceros tenuissimus carries an ancient integrated fragment of an extant virus.</title>
        <authorList>
            <person name="Hongo Y."/>
            <person name="Kimura K."/>
            <person name="Takaki Y."/>
            <person name="Yoshida Y."/>
            <person name="Baba S."/>
            <person name="Kobayashi G."/>
            <person name="Nagasaki K."/>
            <person name="Hano T."/>
            <person name="Tomaru Y."/>
        </authorList>
    </citation>
    <scope>NUCLEOTIDE SEQUENCE [LARGE SCALE GENOMIC DNA]</scope>
    <source>
        <strain evidence="2 3">NIES-3715</strain>
    </source>
</reference>
<evidence type="ECO:0000313" key="3">
    <source>
        <dbReference type="Proteomes" id="UP001054902"/>
    </source>
</evidence>
<organism evidence="2 3">
    <name type="scientific">Chaetoceros tenuissimus</name>
    <dbReference type="NCBI Taxonomy" id="426638"/>
    <lineage>
        <taxon>Eukaryota</taxon>
        <taxon>Sar</taxon>
        <taxon>Stramenopiles</taxon>
        <taxon>Ochrophyta</taxon>
        <taxon>Bacillariophyta</taxon>
        <taxon>Coscinodiscophyceae</taxon>
        <taxon>Chaetocerotophycidae</taxon>
        <taxon>Chaetocerotales</taxon>
        <taxon>Chaetocerotaceae</taxon>
        <taxon>Chaetoceros</taxon>
    </lineage>
</organism>
<feature type="region of interest" description="Disordered" evidence="1">
    <location>
        <begin position="1"/>
        <end position="32"/>
    </location>
</feature>
<dbReference type="Proteomes" id="UP001054902">
    <property type="component" value="Unassembled WGS sequence"/>
</dbReference>
<name>A0AAD3DCT3_9STRA</name>
<dbReference type="EMBL" id="BLLK01000077">
    <property type="protein sequence ID" value="GFH62094.1"/>
    <property type="molecule type" value="Genomic_DNA"/>
</dbReference>
<feature type="compositionally biased region" description="Polar residues" evidence="1">
    <location>
        <begin position="73"/>
        <end position="91"/>
    </location>
</feature>